<dbReference type="Gene3D" id="3.40.50.300">
    <property type="entry name" value="P-loop containing nucleotide triphosphate hydrolases"/>
    <property type="match status" value="1"/>
</dbReference>
<reference evidence="1 2" key="1">
    <citation type="submission" date="2022-02" db="EMBL/GenBank/DDBJ databases">
        <title>Draft genome sequence of Mezorhizobium retamae strain IRAMC:0171 isolated from Retama raetam nodules.</title>
        <authorList>
            <person name="Bengaied R."/>
            <person name="Sbissi I."/>
            <person name="Huber K."/>
            <person name="Ghodbane F."/>
            <person name="Nouioui I."/>
            <person name="Tarhouni M."/>
            <person name="Gtari M."/>
        </authorList>
    </citation>
    <scope>NUCLEOTIDE SEQUENCE [LARGE SCALE GENOMIC DNA]</scope>
    <source>
        <strain evidence="1 2">IRAMC:0171</strain>
    </source>
</reference>
<evidence type="ECO:0000313" key="1">
    <source>
        <dbReference type="EMBL" id="MCG7509354.1"/>
    </source>
</evidence>
<evidence type="ECO:0000313" key="2">
    <source>
        <dbReference type="Proteomes" id="UP001201701"/>
    </source>
</evidence>
<organism evidence="1 2">
    <name type="scientific">Mesorhizobium retamae</name>
    <dbReference type="NCBI Taxonomy" id="2912854"/>
    <lineage>
        <taxon>Bacteria</taxon>
        <taxon>Pseudomonadati</taxon>
        <taxon>Pseudomonadota</taxon>
        <taxon>Alphaproteobacteria</taxon>
        <taxon>Hyphomicrobiales</taxon>
        <taxon>Phyllobacteriaceae</taxon>
        <taxon>Mesorhizobium</taxon>
    </lineage>
</organism>
<protein>
    <recommendedName>
        <fullName evidence="3">Terminase</fullName>
    </recommendedName>
</protein>
<comment type="caution">
    <text evidence="1">The sequence shown here is derived from an EMBL/GenBank/DDBJ whole genome shotgun (WGS) entry which is preliminary data.</text>
</comment>
<gene>
    <name evidence="1" type="ORF">L4923_30415</name>
</gene>
<sequence>MPRIHLPSDWAPRAYQEPAWQSWLNGCNRQLLVWHRRAGKDDINLRMHSVGAFNRVGTYWHMLPEYSQARKAIWDAVNPNTGKRRIDEAFPKALRENTRESDMFIRFKNGSTWQVVGSDNFNALIGTPPVGLTASEWALANPMAWAYLAPILAENGGWASFISTPRGNNHLKAMLDRFRNDAAWFTQVLTAHDTGAISDAVIAAQRAEYEALFGKTVADLLVEQEFFCSFAGATVGAYWGAEIATADVQGRIGVVPIDWSQPVHTAWDLGKAANNPIWCFQVIGGRPRIVDFYRPETDDLEDWCHWLDARGYHGNDYVPHDAVVKNWGDKRTRVETLKSHGRKPKIVTMASVADGINAGRETIKLAEFHLGADERGQRMQHGIDGLKMYRRTWDDDRKSFVDSPVKDWAEHIGSSFRYLGLAWRDVAPAFVAKRQVDGPTYEVTATGVVRADIGVKAAVEAMVRRKKRMDG</sequence>
<keyword evidence="2" id="KW-1185">Reference proteome</keyword>
<evidence type="ECO:0008006" key="3">
    <source>
        <dbReference type="Google" id="ProtNLM"/>
    </source>
</evidence>
<dbReference type="RefSeq" id="WP_239370829.1">
    <property type="nucleotide sequence ID" value="NZ_JAKREW010000093.1"/>
</dbReference>
<proteinExistence type="predicted"/>
<dbReference type="EMBL" id="JAKREW010000093">
    <property type="protein sequence ID" value="MCG7509354.1"/>
    <property type="molecule type" value="Genomic_DNA"/>
</dbReference>
<accession>A0ABS9QS10</accession>
<name>A0ABS9QS10_9HYPH</name>
<dbReference type="InterPro" id="IPR027417">
    <property type="entry name" value="P-loop_NTPase"/>
</dbReference>
<dbReference type="Proteomes" id="UP001201701">
    <property type="component" value="Unassembled WGS sequence"/>
</dbReference>